<keyword evidence="2" id="KW-0547">Nucleotide-binding</keyword>
<feature type="domain" description="ABC transporter" evidence="4">
    <location>
        <begin position="5"/>
        <end position="229"/>
    </location>
</feature>
<dbReference type="GO" id="GO:0098796">
    <property type="term" value="C:membrane protein complex"/>
    <property type="evidence" value="ECO:0007669"/>
    <property type="project" value="UniProtKB-ARBA"/>
</dbReference>
<protein>
    <submittedName>
        <fullName evidence="5">ABC transporter ATP-binding protein</fullName>
    </submittedName>
</protein>
<dbReference type="GeneID" id="87614766"/>
<dbReference type="GO" id="GO:0016887">
    <property type="term" value="F:ATP hydrolysis activity"/>
    <property type="evidence" value="ECO:0007669"/>
    <property type="project" value="InterPro"/>
</dbReference>
<keyword evidence="3 5" id="KW-0067">ATP-binding</keyword>
<evidence type="ECO:0000313" key="6">
    <source>
        <dbReference type="Proteomes" id="UP000316882"/>
    </source>
</evidence>
<dbReference type="EMBL" id="BJMH01000001">
    <property type="protein sequence ID" value="GEB30570.1"/>
    <property type="molecule type" value="Genomic_DNA"/>
</dbReference>
<proteinExistence type="predicted"/>
<dbReference type="Gene3D" id="3.40.50.300">
    <property type="entry name" value="P-loop containing nucleotide triphosphate hydrolases"/>
    <property type="match status" value="1"/>
</dbReference>
<name>A0A4Y3P7Z0_BREPA</name>
<evidence type="ECO:0000256" key="2">
    <source>
        <dbReference type="ARBA" id="ARBA00022741"/>
    </source>
</evidence>
<evidence type="ECO:0000313" key="5">
    <source>
        <dbReference type="EMBL" id="GEB30570.1"/>
    </source>
</evidence>
<dbReference type="SUPFAM" id="SSF52540">
    <property type="entry name" value="P-loop containing nucleoside triphosphate hydrolases"/>
    <property type="match status" value="1"/>
</dbReference>
<keyword evidence="1" id="KW-0813">Transport</keyword>
<sequence length="229" mass="25081">MTLIAETKSVERIFGRGAAAVRALQGVEMHVEKGRLLVLKGRSGSGKTTLLNLLGGLDRPTSGSVYFEGREIGKLPDHARTKIRKKHMGFIFQSFGLLPLMSAAENVEFGLRLSGASAATWKERVGESLDFVGLSKRAQHRPFEMSGGEQQRCAIARAIASRPTLLLADEPTAELDSKTGLQISRLFRRLVDEGEMSIVMTTHDPGVMEVADDVYELEDGRIKTVRGSR</sequence>
<dbReference type="InterPro" id="IPR003439">
    <property type="entry name" value="ABC_transporter-like_ATP-bd"/>
</dbReference>
<keyword evidence="6" id="KW-1185">Reference proteome</keyword>
<dbReference type="InterPro" id="IPR003593">
    <property type="entry name" value="AAA+_ATPase"/>
</dbReference>
<dbReference type="AlphaFoldDB" id="A0A4Y3P7Z0"/>
<dbReference type="InterPro" id="IPR027417">
    <property type="entry name" value="P-loop_NTPase"/>
</dbReference>
<dbReference type="GO" id="GO:0005524">
    <property type="term" value="F:ATP binding"/>
    <property type="evidence" value="ECO:0007669"/>
    <property type="project" value="UniProtKB-KW"/>
</dbReference>
<dbReference type="InterPro" id="IPR017911">
    <property type="entry name" value="MacB-like_ATP-bd"/>
</dbReference>
<dbReference type="SMART" id="SM00382">
    <property type="entry name" value="AAA"/>
    <property type="match status" value="1"/>
</dbReference>
<dbReference type="Pfam" id="PF00005">
    <property type="entry name" value="ABC_tran"/>
    <property type="match status" value="1"/>
</dbReference>
<dbReference type="PROSITE" id="PS50893">
    <property type="entry name" value="ABC_TRANSPORTER_2"/>
    <property type="match status" value="1"/>
</dbReference>
<accession>A0A4Y3P7Z0</accession>
<evidence type="ECO:0000256" key="1">
    <source>
        <dbReference type="ARBA" id="ARBA00022448"/>
    </source>
</evidence>
<evidence type="ECO:0000259" key="4">
    <source>
        <dbReference type="PROSITE" id="PS50893"/>
    </source>
</evidence>
<dbReference type="STRING" id="54914.AV540_12270"/>
<dbReference type="GO" id="GO:0022857">
    <property type="term" value="F:transmembrane transporter activity"/>
    <property type="evidence" value="ECO:0007669"/>
    <property type="project" value="TreeGrafter"/>
</dbReference>
<dbReference type="FunFam" id="3.40.50.300:FF:000032">
    <property type="entry name" value="Export ABC transporter ATP-binding protein"/>
    <property type="match status" value="1"/>
</dbReference>
<dbReference type="GO" id="GO:0005886">
    <property type="term" value="C:plasma membrane"/>
    <property type="evidence" value="ECO:0007669"/>
    <property type="project" value="TreeGrafter"/>
</dbReference>
<dbReference type="Proteomes" id="UP000316882">
    <property type="component" value="Unassembled WGS sequence"/>
</dbReference>
<gene>
    <name evidence="5" type="ORF">BPA01_01500</name>
</gene>
<dbReference type="RefSeq" id="WP_122962856.1">
    <property type="nucleotide sequence ID" value="NZ_BJMH01000001.1"/>
</dbReference>
<dbReference type="PANTHER" id="PTHR24220">
    <property type="entry name" value="IMPORT ATP-BINDING PROTEIN"/>
    <property type="match status" value="1"/>
</dbReference>
<dbReference type="InterPro" id="IPR015854">
    <property type="entry name" value="ABC_transpr_LolD-like"/>
</dbReference>
<organism evidence="5 6">
    <name type="scientific">Brevibacillus parabrevis</name>
    <dbReference type="NCBI Taxonomy" id="54914"/>
    <lineage>
        <taxon>Bacteria</taxon>
        <taxon>Bacillati</taxon>
        <taxon>Bacillota</taxon>
        <taxon>Bacilli</taxon>
        <taxon>Bacillales</taxon>
        <taxon>Paenibacillaceae</taxon>
        <taxon>Brevibacillus</taxon>
    </lineage>
</organism>
<evidence type="ECO:0000256" key="3">
    <source>
        <dbReference type="ARBA" id="ARBA00022840"/>
    </source>
</evidence>
<reference evidence="5 6" key="1">
    <citation type="submission" date="2019-06" db="EMBL/GenBank/DDBJ databases">
        <title>Whole genome shotgun sequence of Brevibacillus parabrevis NBRC 12334.</title>
        <authorList>
            <person name="Hosoyama A."/>
            <person name="Uohara A."/>
            <person name="Ohji S."/>
            <person name="Ichikawa N."/>
        </authorList>
    </citation>
    <scope>NUCLEOTIDE SEQUENCE [LARGE SCALE GENOMIC DNA]</scope>
    <source>
        <strain evidence="5 6">NBRC 12334</strain>
    </source>
</reference>
<comment type="caution">
    <text evidence="5">The sequence shown here is derived from an EMBL/GenBank/DDBJ whole genome shotgun (WGS) entry which is preliminary data.</text>
</comment>
<dbReference type="CDD" id="cd03255">
    <property type="entry name" value="ABC_MJ0796_LolCDE_FtsE"/>
    <property type="match status" value="1"/>
</dbReference>